<dbReference type="PANTHER" id="PTHR11373">
    <property type="entry name" value="DEOXYNUCLEOSIDE TRIPHOSPHATE TRIPHOSPHOHYDROLASE"/>
    <property type="match status" value="1"/>
</dbReference>
<organism evidence="3 4">
    <name type="scientific">Cinara cedri</name>
    <dbReference type="NCBI Taxonomy" id="506608"/>
    <lineage>
        <taxon>Eukaryota</taxon>
        <taxon>Metazoa</taxon>
        <taxon>Ecdysozoa</taxon>
        <taxon>Arthropoda</taxon>
        <taxon>Hexapoda</taxon>
        <taxon>Insecta</taxon>
        <taxon>Pterygota</taxon>
        <taxon>Neoptera</taxon>
        <taxon>Paraneoptera</taxon>
        <taxon>Hemiptera</taxon>
        <taxon>Sternorrhyncha</taxon>
        <taxon>Aphidomorpha</taxon>
        <taxon>Aphidoidea</taxon>
        <taxon>Aphididae</taxon>
        <taxon>Lachninae</taxon>
        <taxon>Cinara</taxon>
    </lineage>
</organism>
<comment type="similarity">
    <text evidence="1">Belongs to the SAMHD1 family.</text>
</comment>
<accession>A0A5E4MJM5</accession>
<feature type="domain" description="HD" evidence="2">
    <location>
        <begin position="59"/>
        <end position="196"/>
    </location>
</feature>
<dbReference type="PANTHER" id="PTHR11373:SF4">
    <property type="entry name" value="DEOXYNUCLEOSIDE TRIPHOSPHATE TRIPHOSPHOHYDROLASE SAMHD1"/>
    <property type="match status" value="1"/>
</dbReference>
<dbReference type="AlphaFoldDB" id="A0A5E4MJM5"/>
<evidence type="ECO:0000256" key="1">
    <source>
        <dbReference type="ARBA" id="ARBA00005776"/>
    </source>
</evidence>
<keyword evidence="4" id="KW-1185">Reference proteome</keyword>
<name>A0A5E4MJM5_9HEMI</name>
<gene>
    <name evidence="3" type="ORF">CINCED_3A022286</name>
</gene>
<protein>
    <submittedName>
        <fullName evidence="3">HD domain</fullName>
    </submittedName>
</protein>
<dbReference type="Gene3D" id="1.10.3210.10">
    <property type="entry name" value="Hypothetical protein af1432"/>
    <property type="match status" value="1"/>
</dbReference>
<dbReference type="Proteomes" id="UP000325440">
    <property type="component" value="Unassembled WGS sequence"/>
</dbReference>
<dbReference type="Pfam" id="PF01966">
    <property type="entry name" value="HD"/>
    <property type="match status" value="1"/>
</dbReference>
<sequence length="465" mass="54343">MSTNVISNSGKVFNDNIHGHILLHPLCVKIIDTPEFQRLRYIKQLGTTYLVYPCASINRFEHSIGVCYLAGQMVDTLCRNSVDITVTPEEKLCVELAGLCHDLGHGPLSHTWERYLKTSGFSWKHEECSIEMFKYIIEKYDFEKEFKKYGLNVEYHVELICEFISGVGNLLTDNHFLYQIVSNKDNGIDVDKWDYFLRDGNCLNLNISFDYKRLMQFSRILVNPKSNPPKQVIAFRNKEARNIYDMFRVRTDLHLRAYQHKTVQNTELILIDALLKAENYFTIQSSSGDKLYLNEAHTNIETMSYLTDHILCDIQFSHDPNLEEAKSLLNRLLTRNLYVSIGSYNLTLINKETYEKPFDVDKLIKKLKNELEKQFEMEFGVSTTWLNCGSPLKNPLTNVLFFKKPLNDSEDIILDDTQYQNLYPMNELEFFKREINVFSKLLTVNDSVLKEINSVCYSFLKYFRP</sequence>
<dbReference type="InterPro" id="IPR006674">
    <property type="entry name" value="HD_domain"/>
</dbReference>
<proteinExistence type="inferred from homology"/>
<dbReference type="OrthoDB" id="9991235at2759"/>
<dbReference type="EMBL" id="CABPRJ010000955">
    <property type="protein sequence ID" value="VVC32412.1"/>
    <property type="molecule type" value="Genomic_DNA"/>
</dbReference>
<reference evidence="3 4" key="1">
    <citation type="submission" date="2019-08" db="EMBL/GenBank/DDBJ databases">
        <authorList>
            <person name="Alioto T."/>
            <person name="Alioto T."/>
            <person name="Gomez Garrido J."/>
        </authorList>
    </citation>
    <scope>NUCLEOTIDE SEQUENCE [LARGE SCALE GENOMIC DNA]</scope>
</reference>
<dbReference type="CDD" id="cd00077">
    <property type="entry name" value="HDc"/>
    <property type="match status" value="1"/>
</dbReference>
<evidence type="ECO:0000313" key="3">
    <source>
        <dbReference type="EMBL" id="VVC32412.1"/>
    </source>
</evidence>
<dbReference type="GO" id="GO:0005634">
    <property type="term" value="C:nucleus"/>
    <property type="evidence" value="ECO:0007669"/>
    <property type="project" value="TreeGrafter"/>
</dbReference>
<evidence type="ECO:0000259" key="2">
    <source>
        <dbReference type="PROSITE" id="PS51831"/>
    </source>
</evidence>
<dbReference type="InterPro" id="IPR050135">
    <property type="entry name" value="dGTPase-like"/>
</dbReference>
<dbReference type="GO" id="GO:0006203">
    <property type="term" value="P:dGTP catabolic process"/>
    <property type="evidence" value="ECO:0007669"/>
    <property type="project" value="TreeGrafter"/>
</dbReference>
<dbReference type="GO" id="GO:0008832">
    <property type="term" value="F:dGTPase activity"/>
    <property type="evidence" value="ECO:0007669"/>
    <property type="project" value="TreeGrafter"/>
</dbReference>
<dbReference type="SUPFAM" id="SSF109604">
    <property type="entry name" value="HD-domain/PDEase-like"/>
    <property type="match status" value="1"/>
</dbReference>
<dbReference type="PROSITE" id="PS51831">
    <property type="entry name" value="HD"/>
    <property type="match status" value="1"/>
</dbReference>
<dbReference type="InterPro" id="IPR003607">
    <property type="entry name" value="HD/PDEase_dom"/>
</dbReference>
<evidence type="ECO:0000313" key="4">
    <source>
        <dbReference type="Proteomes" id="UP000325440"/>
    </source>
</evidence>